<dbReference type="Gene3D" id="3.40.50.300">
    <property type="entry name" value="P-loop containing nucleotide triphosphate hydrolases"/>
    <property type="match status" value="1"/>
</dbReference>
<keyword evidence="12" id="KW-0391">Immunity</keyword>
<feature type="domain" description="NACHT" evidence="19">
    <location>
        <begin position="318"/>
        <end position="453"/>
    </location>
</feature>
<evidence type="ECO:0000256" key="3">
    <source>
        <dbReference type="ARBA" id="ARBA00004496"/>
    </source>
</evidence>
<evidence type="ECO:0000256" key="11">
    <source>
        <dbReference type="ARBA" id="ARBA00022843"/>
    </source>
</evidence>
<keyword evidence="11" id="KW-0832">Ubl conjugation</keyword>
<keyword evidence="10" id="KW-0067">ATP-binding</keyword>
<dbReference type="Pfam" id="PF14484">
    <property type="entry name" value="FISNA"/>
    <property type="match status" value="1"/>
</dbReference>
<dbReference type="InterPro" id="IPR006574">
    <property type="entry name" value="PRY"/>
</dbReference>
<keyword evidence="9" id="KW-0547">Nucleotide-binding</keyword>
<evidence type="ECO:0000256" key="15">
    <source>
        <dbReference type="ARBA" id="ARBA00023288"/>
    </source>
</evidence>
<dbReference type="Proteomes" id="UP000515152">
    <property type="component" value="Chromosome 25"/>
</dbReference>
<evidence type="ECO:0000256" key="5">
    <source>
        <dbReference type="ARBA" id="ARBA00022490"/>
    </source>
</evidence>
<dbReference type="InterPro" id="IPR001870">
    <property type="entry name" value="B30.2/SPRY"/>
</dbReference>
<keyword evidence="5" id="KW-0963">Cytoplasm</keyword>
<dbReference type="SUPFAM" id="SSF47986">
    <property type="entry name" value="DEATH domain"/>
    <property type="match status" value="1"/>
</dbReference>
<dbReference type="PROSITE" id="PS50209">
    <property type="entry name" value="CARD"/>
    <property type="match status" value="1"/>
</dbReference>
<dbReference type="Pfam" id="PF00622">
    <property type="entry name" value="SPRY"/>
    <property type="match status" value="1"/>
</dbReference>
<dbReference type="FunFam" id="3.40.50.300:FF:000210">
    <property type="entry name" value="Si:dkey-16p6.1"/>
    <property type="match status" value="1"/>
</dbReference>
<comment type="similarity">
    <text evidence="16">Belongs to the NOD1-NOD2 family.</text>
</comment>
<dbReference type="Pfam" id="PF13765">
    <property type="entry name" value="PRY"/>
    <property type="match status" value="1"/>
</dbReference>
<dbReference type="InterPro" id="IPR032675">
    <property type="entry name" value="LRR_dom_sf"/>
</dbReference>
<keyword evidence="7" id="KW-0433">Leucine-rich repeat</keyword>
<dbReference type="InterPro" id="IPR001611">
    <property type="entry name" value="Leu-rich_rpt"/>
</dbReference>
<dbReference type="InterPro" id="IPR043136">
    <property type="entry name" value="B30.2/SPRY_sf"/>
</dbReference>
<evidence type="ECO:0000256" key="14">
    <source>
        <dbReference type="ARBA" id="ARBA00023139"/>
    </source>
</evidence>
<dbReference type="OrthoDB" id="120976at2759"/>
<feature type="domain" description="CARD" evidence="18">
    <location>
        <begin position="157"/>
        <end position="226"/>
    </location>
</feature>
<comment type="subcellular location">
    <subcellularLocation>
        <location evidence="1">Basolateral cell membrane</location>
    </subcellularLocation>
    <subcellularLocation>
        <location evidence="2">Cell membrane</location>
        <topology evidence="2">Lipid-anchor</topology>
    </subcellularLocation>
    <subcellularLocation>
        <location evidence="3">Cytoplasm</location>
    </subcellularLocation>
</comment>
<dbReference type="Pfam" id="PF13516">
    <property type="entry name" value="LRR_6"/>
    <property type="match status" value="3"/>
</dbReference>
<dbReference type="InterPro" id="IPR051261">
    <property type="entry name" value="NLR"/>
</dbReference>
<evidence type="ECO:0000256" key="7">
    <source>
        <dbReference type="ARBA" id="ARBA00022614"/>
    </source>
</evidence>
<evidence type="ECO:0000256" key="13">
    <source>
        <dbReference type="ARBA" id="ARBA00023136"/>
    </source>
</evidence>
<evidence type="ECO:0000256" key="12">
    <source>
        <dbReference type="ARBA" id="ARBA00022859"/>
    </source>
</evidence>
<dbReference type="GeneID" id="105894110"/>
<dbReference type="InterPro" id="IPR003877">
    <property type="entry name" value="SPRY_dom"/>
</dbReference>
<dbReference type="InterPro" id="IPR029495">
    <property type="entry name" value="NACHT-assoc"/>
</dbReference>
<dbReference type="Gene3D" id="3.80.10.10">
    <property type="entry name" value="Ribonuclease Inhibitor"/>
    <property type="match status" value="1"/>
</dbReference>
<dbReference type="Pfam" id="PF17779">
    <property type="entry name" value="WHD_NOD2"/>
    <property type="match status" value="1"/>
</dbReference>
<dbReference type="PRINTS" id="PR01407">
    <property type="entry name" value="BUTYPHLNCDUF"/>
</dbReference>
<dbReference type="GO" id="GO:0042981">
    <property type="term" value="P:regulation of apoptotic process"/>
    <property type="evidence" value="ECO:0007669"/>
    <property type="project" value="InterPro"/>
</dbReference>
<dbReference type="KEGG" id="char:105894110"/>
<dbReference type="InterPro" id="IPR013320">
    <property type="entry name" value="ConA-like_dom_sf"/>
</dbReference>
<evidence type="ECO:0000259" key="18">
    <source>
        <dbReference type="PROSITE" id="PS50209"/>
    </source>
</evidence>
<reference evidence="21" key="1">
    <citation type="submission" date="2025-08" db="UniProtKB">
        <authorList>
            <consortium name="RefSeq"/>
        </authorList>
    </citation>
    <scope>IDENTIFICATION</scope>
</reference>
<evidence type="ECO:0000256" key="8">
    <source>
        <dbReference type="ARBA" id="ARBA00022737"/>
    </source>
</evidence>
<keyword evidence="20" id="KW-1185">Reference proteome</keyword>
<dbReference type="GO" id="GO:0005524">
    <property type="term" value="F:ATP binding"/>
    <property type="evidence" value="ECO:0007669"/>
    <property type="project" value="UniProtKB-KW"/>
</dbReference>
<evidence type="ECO:0000256" key="10">
    <source>
        <dbReference type="ARBA" id="ARBA00022840"/>
    </source>
</evidence>
<evidence type="ECO:0000313" key="20">
    <source>
        <dbReference type="Proteomes" id="UP000515152"/>
    </source>
</evidence>
<evidence type="ECO:0000256" key="2">
    <source>
        <dbReference type="ARBA" id="ARBA00004193"/>
    </source>
</evidence>
<dbReference type="GO" id="GO:0005737">
    <property type="term" value="C:cytoplasm"/>
    <property type="evidence" value="ECO:0007669"/>
    <property type="project" value="UniProtKB-SubCell"/>
</dbReference>
<keyword evidence="6" id="KW-0399">Innate immunity</keyword>
<dbReference type="SMART" id="SM00449">
    <property type="entry name" value="SPRY"/>
    <property type="match status" value="1"/>
</dbReference>
<dbReference type="SMART" id="SM00589">
    <property type="entry name" value="PRY"/>
    <property type="match status" value="1"/>
</dbReference>
<evidence type="ECO:0000256" key="6">
    <source>
        <dbReference type="ARBA" id="ARBA00022588"/>
    </source>
</evidence>
<dbReference type="InterPro" id="IPR027417">
    <property type="entry name" value="P-loop_NTPase"/>
</dbReference>
<name>A0A6P8F3P4_CLUHA</name>
<gene>
    <name evidence="21" type="primary">LOC105894110</name>
</gene>
<dbReference type="InterPro" id="IPR011029">
    <property type="entry name" value="DEATH-like_dom_sf"/>
</dbReference>
<keyword evidence="14" id="KW-0564">Palmitate</keyword>
<dbReference type="InterPro" id="IPR041075">
    <property type="entry name" value="NOD1/2_WH"/>
</dbReference>
<dbReference type="Pfam" id="PF05729">
    <property type="entry name" value="NACHT"/>
    <property type="match status" value="1"/>
</dbReference>
<keyword evidence="8" id="KW-0677">Repeat</keyword>
<evidence type="ECO:0000256" key="4">
    <source>
        <dbReference type="ARBA" id="ARBA00022475"/>
    </source>
</evidence>
<keyword evidence="13" id="KW-0472">Membrane</keyword>
<dbReference type="GO" id="GO:0016323">
    <property type="term" value="C:basolateral plasma membrane"/>
    <property type="evidence" value="ECO:0007669"/>
    <property type="project" value="UniProtKB-SubCell"/>
</dbReference>
<evidence type="ECO:0000313" key="21">
    <source>
        <dbReference type="RefSeq" id="XP_031418610.1"/>
    </source>
</evidence>
<dbReference type="SUPFAM" id="SSF49899">
    <property type="entry name" value="Concanavalin A-like lectins/glucanases"/>
    <property type="match status" value="1"/>
</dbReference>
<dbReference type="AlphaFoldDB" id="A0A6P8F3P4"/>
<organism evidence="20 21">
    <name type="scientific">Clupea harengus</name>
    <name type="common">Atlantic herring</name>
    <dbReference type="NCBI Taxonomy" id="7950"/>
    <lineage>
        <taxon>Eukaryota</taxon>
        <taxon>Metazoa</taxon>
        <taxon>Chordata</taxon>
        <taxon>Craniata</taxon>
        <taxon>Vertebrata</taxon>
        <taxon>Euteleostomi</taxon>
        <taxon>Actinopterygii</taxon>
        <taxon>Neopterygii</taxon>
        <taxon>Teleostei</taxon>
        <taxon>Clupei</taxon>
        <taxon>Clupeiformes</taxon>
        <taxon>Clupeoidei</taxon>
        <taxon>Clupeidae</taxon>
        <taxon>Clupea</taxon>
    </lineage>
</organism>
<evidence type="ECO:0000256" key="1">
    <source>
        <dbReference type="ARBA" id="ARBA00004187"/>
    </source>
</evidence>
<dbReference type="SMART" id="SM01288">
    <property type="entry name" value="FISNA"/>
    <property type="match status" value="1"/>
</dbReference>
<dbReference type="SMART" id="SM00368">
    <property type="entry name" value="LRR_RI"/>
    <property type="match status" value="5"/>
</dbReference>
<dbReference type="InterPro" id="IPR001315">
    <property type="entry name" value="CARD"/>
</dbReference>
<dbReference type="CDD" id="cd16040">
    <property type="entry name" value="SPRY_PRY_SNTX"/>
    <property type="match status" value="1"/>
</dbReference>
<feature type="domain" description="B30.2/SPRY" evidence="17">
    <location>
        <begin position="990"/>
        <end position="1185"/>
    </location>
</feature>
<evidence type="ECO:0000256" key="16">
    <source>
        <dbReference type="ARBA" id="ARBA00038296"/>
    </source>
</evidence>
<dbReference type="InterPro" id="IPR003879">
    <property type="entry name" value="Butyrophylin_SPRY"/>
</dbReference>
<evidence type="ECO:0000259" key="17">
    <source>
        <dbReference type="PROSITE" id="PS50188"/>
    </source>
</evidence>
<dbReference type="Gene3D" id="2.60.120.920">
    <property type="match status" value="1"/>
</dbReference>
<dbReference type="RefSeq" id="XP_031418610.1">
    <property type="nucleotide sequence ID" value="XM_031562750.1"/>
</dbReference>
<dbReference type="SUPFAM" id="SSF52047">
    <property type="entry name" value="RNI-like"/>
    <property type="match status" value="1"/>
</dbReference>
<dbReference type="InterPro" id="IPR007111">
    <property type="entry name" value="NACHT_NTPase"/>
</dbReference>
<dbReference type="PANTHER" id="PTHR24106">
    <property type="entry name" value="NACHT, LRR AND CARD DOMAINS-CONTAINING"/>
    <property type="match status" value="1"/>
</dbReference>
<proteinExistence type="inferred from homology"/>
<keyword evidence="4" id="KW-1003">Cell membrane</keyword>
<keyword evidence="15" id="KW-0449">Lipoprotein</keyword>
<evidence type="ECO:0000259" key="19">
    <source>
        <dbReference type="PROSITE" id="PS50837"/>
    </source>
</evidence>
<dbReference type="PROSITE" id="PS50188">
    <property type="entry name" value="B302_SPRY"/>
    <property type="match status" value="1"/>
</dbReference>
<dbReference type="Pfam" id="PF17776">
    <property type="entry name" value="NLRC4_HD2"/>
    <property type="match status" value="1"/>
</dbReference>
<dbReference type="PROSITE" id="PS50837">
    <property type="entry name" value="NACHT"/>
    <property type="match status" value="1"/>
</dbReference>
<accession>A0A6P8F3P4</accession>
<protein>
    <submittedName>
        <fullName evidence="21">NLR family CARD domain-containing protein 3-like</fullName>
    </submittedName>
</protein>
<sequence length="1202" mass="135980">MSHISEKKSDISGLRLQLLVSMAMSTEMLKEILHRFHSLAPLRDGVVIKHFSDPSAERAHSGLGLTLELSSEITEDDLTALLRRLRDITSSQHDITSSQHAECDQLFSCLRSVPGLRKVELTACCLTPSWANGILILSRRQQGAACPGIQAVEIVEILQVTMDIILEKKIILSEILSAETAFILQHVQQNKLITDRDYRALKSLPQNTEKMSVEVLDKLRDKGEDACTQPGEVREKLKSRFKDTFKCIYEGTSEEGEHTFLNDIFTELYVVDGFTGEVCQDHEVLQMEDSSRRAPTEQTLVRCNDIFRVPSEEHTPVRTALTLGVAGIGKTVSVQKFVLDWAEGTANQDVDFIFVLPFREMNLLRDDQFSLPGLLLYFHPELEELKEAYIYKESKLVFIFDGLDENQIPLQFERSKKLSDITTVSPITLLITNLIKGELLPSALIWITSRPAAANQINRKYIHRVTEIKGFSDAQKEEYLRKRIRDEDEVQKIISHIKKSRSLHIMCHIPVFCRITAAVLQRKLKEWEQVKHDSGNTASTTLTEMYLRFLLIQTNQMNERHIRNDGCLLVKLGKLAFSQLEKGHIVFYATDLMNCGIDVKQALVDSGIFTQILKSEGKVFSFIHLSLQEFLAASYVFLMFADDNVNILQRGFITASIKFLKLRTNSLHDLHRTAIDSALQSSNGHLDLFLRFVLGLTLESSQRLLKELRPETEIRVGSVTETADYIKKKLNEDIPSERSINLLHCLSELRDDSLLSEVQKFLTSERLSSEKLSSAQWSALLFVLQMSGETQERFELWKYRTSDEALKRLLPMVNNTTRALLDGCKLNEQSCTVIASVLQSVNCPLKEMDLSNNVLRDSGVKLLCVALENPHCKLEILKLALCKLTGESCSSLASVLQSVNCPLRELDLSNNDLEDSGVNLLCAGLGYRHCELEILRLSGCLVTEEGCSSLASALGSNPSHLRELDLSYNHPGDSGEKLLSAQMGLQCRLNVDHGGKSRIRPGLRKYAYELTMDPDTAHGRLSLSEGNRKATWREPQPYPDHPGRFDYWPQVVCREALTRRCYWEAEWNGFSVMAVTYKGIRRKGKSDDGRYTLNVQSWGLWCFDFYYAARHNRHSTEIAIPPSDAHRIGVYLDWPSGTVSFYSISSDTHTLTHLHTFHSTFTEPLYAGFGFGLVLADAGLGATDSQIQKLRKREFFLSIKDL</sequence>
<dbReference type="InterPro" id="IPR041267">
    <property type="entry name" value="NLRP_HD2"/>
</dbReference>
<evidence type="ECO:0000256" key="9">
    <source>
        <dbReference type="ARBA" id="ARBA00022741"/>
    </source>
</evidence>
<dbReference type="GO" id="GO:0045087">
    <property type="term" value="P:innate immune response"/>
    <property type="evidence" value="ECO:0007669"/>
    <property type="project" value="UniProtKB-KW"/>
</dbReference>